<evidence type="ECO:0000256" key="1">
    <source>
        <dbReference type="ARBA" id="ARBA00004123"/>
    </source>
</evidence>
<dbReference type="EMBL" id="JAELUQ010000013">
    <property type="protein sequence ID" value="KAG7404235.1"/>
    <property type="molecule type" value="Genomic_DNA"/>
</dbReference>
<reference evidence="6" key="1">
    <citation type="submission" date="2021-04" db="EMBL/GenBank/DDBJ databases">
        <title>First draft genome resource for Brassicaceae pathogens Fusarium oxysporum f. sp. raphani and Fusarium oxysporum f. sp. rapae.</title>
        <authorList>
            <person name="Asai S."/>
        </authorList>
    </citation>
    <scope>NUCLEOTIDE SEQUENCE</scope>
    <source>
        <strain evidence="6">Tf1208</strain>
    </source>
</reference>
<comment type="subcellular location">
    <subcellularLocation>
        <location evidence="1">Nucleus</location>
    </subcellularLocation>
</comment>
<evidence type="ECO:0000313" key="6">
    <source>
        <dbReference type="EMBL" id="KAG7404235.1"/>
    </source>
</evidence>
<dbReference type="PANTHER" id="PTHR46481:SF10">
    <property type="entry name" value="ZINC FINGER BED DOMAIN-CONTAINING PROTEIN 39"/>
    <property type="match status" value="1"/>
</dbReference>
<dbReference type="InterPro" id="IPR052035">
    <property type="entry name" value="ZnF_BED_domain_contain"/>
</dbReference>
<dbReference type="Proteomes" id="UP000694050">
    <property type="component" value="Unassembled WGS sequence"/>
</dbReference>
<evidence type="ECO:0000256" key="2">
    <source>
        <dbReference type="ARBA" id="ARBA00022723"/>
    </source>
</evidence>
<evidence type="ECO:0000256" key="5">
    <source>
        <dbReference type="ARBA" id="ARBA00023242"/>
    </source>
</evidence>
<dbReference type="GO" id="GO:0008270">
    <property type="term" value="F:zinc ion binding"/>
    <property type="evidence" value="ECO:0007669"/>
    <property type="project" value="UniProtKB-KW"/>
</dbReference>
<protein>
    <recommendedName>
        <fullName evidence="8">AC transposase</fullName>
    </recommendedName>
</protein>
<dbReference type="GO" id="GO:0005634">
    <property type="term" value="C:nucleus"/>
    <property type="evidence" value="ECO:0007669"/>
    <property type="project" value="UniProtKB-SubCell"/>
</dbReference>
<dbReference type="AlphaFoldDB" id="A0A8J5NPX9"/>
<keyword evidence="4" id="KW-0862">Zinc</keyword>
<proteinExistence type="predicted"/>
<evidence type="ECO:0008006" key="8">
    <source>
        <dbReference type="Google" id="ProtNLM"/>
    </source>
</evidence>
<accession>A0A8J5NPX9</accession>
<organism evidence="6 7">
    <name type="scientific">Fusarium oxysporum f. sp. rapae</name>
    <dbReference type="NCBI Taxonomy" id="485398"/>
    <lineage>
        <taxon>Eukaryota</taxon>
        <taxon>Fungi</taxon>
        <taxon>Dikarya</taxon>
        <taxon>Ascomycota</taxon>
        <taxon>Pezizomycotina</taxon>
        <taxon>Sordariomycetes</taxon>
        <taxon>Hypocreomycetidae</taxon>
        <taxon>Hypocreales</taxon>
        <taxon>Nectriaceae</taxon>
        <taxon>Fusarium</taxon>
        <taxon>Fusarium oxysporum species complex</taxon>
    </lineage>
</organism>
<sequence>MRYIAASYEFYAAQLAESLQSAISMIHLTSDLWTSPHRHGMLAVCGQWVDKGYKLRKALLGLLECRKGHSGESQAGLIADVLERFEIRRIIFDPVRRRVCCFDHIINLSLQSFLLARSEETLRTAINDAGNVAGAQSIETFSTALNQNTPSGPDTTVDHTSG</sequence>
<evidence type="ECO:0000256" key="4">
    <source>
        <dbReference type="ARBA" id="ARBA00022833"/>
    </source>
</evidence>
<name>A0A8J5NPX9_FUSOX</name>
<keyword evidence="3" id="KW-0863">Zinc-finger</keyword>
<dbReference type="PANTHER" id="PTHR46481">
    <property type="entry name" value="ZINC FINGER BED DOMAIN-CONTAINING PROTEIN 4"/>
    <property type="match status" value="1"/>
</dbReference>
<gene>
    <name evidence="6" type="ORF">Forpe1208_v015606</name>
</gene>
<keyword evidence="2" id="KW-0479">Metal-binding</keyword>
<keyword evidence="5" id="KW-0539">Nucleus</keyword>
<comment type="caution">
    <text evidence="6">The sequence shown here is derived from an EMBL/GenBank/DDBJ whole genome shotgun (WGS) entry which is preliminary data.</text>
</comment>
<evidence type="ECO:0000256" key="3">
    <source>
        <dbReference type="ARBA" id="ARBA00022771"/>
    </source>
</evidence>
<evidence type="ECO:0000313" key="7">
    <source>
        <dbReference type="Proteomes" id="UP000694050"/>
    </source>
</evidence>